<keyword evidence="5 7" id="KW-1133">Transmembrane helix</keyword>
<evidence type="ECO:0000256" key="3">
    <source>
        <dbReference type="ARBA" id="ARBA00022519"/>
    </source>
</evidence>
<feature type="transmembrane region" description="Helical" evidence="7">
    <location>
        <begin position="244"/>
        <end position="262"/>
    </location>
</feature>
<sequence length="431" mass="44516">MSVLIVIVVMLTLLLIRVPVGFAIAIAGAFGLFVHGGLSDVLGVLQSAPAAAVSSYSLSPIPLFILMAQFVVASGVMDDLFRATQVWVGRIRGGAGIAAAGAGAMFAAVSGSSTAAAATLAHTSTTKMIDSGYSPRISTGLVAVVGTLAALVPPSIILVFYAVIAEESVGQVLVAGFLPGALVTLALVATLVVLIKINPSSAPAGQRHAWADKLRNLRSAGPVLLLFALVTGTVYFGVATPTEAAALGAVGGFALLAARKRANWATIKHAVTETISSSVMILMIILGAHILGYFITSTRVTPTVVSWVASLDVAPIVVVIILFLCYVILGFFLDQIAILALTVPVVLPLVTELGYDPIWFGVLIVLLAEIGLVSPPLGLNVFVVARTARRPTAEVFWGALPFVLAVVAVAALLIALPEIVLWLPETMASTE</sequence>
<keyword evidence="2" id="KW-1003">Cell membrane</keyword>
<dbReference type="EMBL" id="JACIBS010000001">
    <property type="protein sequence ID" value="MBB3661730.1"/>
    <property type="molecule type" value="Genomic_DNA"/>
</dbReference>
<evidence type="ECO:0000313" key="9">
    <source>
        <dbReference type="EMBL" id="MBB3661730.1"/>
    </source>
</evidence>
<evidence type="ECO:0000256" key="5">
    <source>
        <dbReference type="ARBA" id="ARBA00022989"/>
    </source>
</evidence>
<comment type="caution">
    <text evidence="9">The sequence shown here is derived from an EMBL/GenBank/DDBJ whole genome shotgun (WGS) entry which is preliminary data.</text>
</comment>
<accession>A0A839XEM1</accession>
<dbReference type="InterPro" id="IPR010656">
    <property type="entry name" value="DctM"/>
</dbReference>
<feature type="transmembrane region" description="Helical" evidence="7">
    <location>
        <begin position="170"/>
        <end position="195"/>
    </location>
</feature>
<organism evidence="9 10">
    <name type="scientific">Prauserella sediminis</name>
    <dbReference type="NCBI Taxonomy" id="577680"/>
    <lineage>
        <taxon>Bacteria</taxon>
        <taxon>Bacillati</taxon>
        <taxon>Actinomycetota</taxon>
        <taxon>Actinomycetes</taxon>
        <taxon>Pseudonocardiales</taxon>
        <taxon>Pseudonocardiaceae</taxon>
        <taxon>Prauserella</taxon>
        <taxon>Prauserella salsuginis group</taxon>
    </lineage>
</organism>
<gene>
    <name evidence="9" type="ORF">FB384_000634</name>
</gene>
<evidence type="ECO:0000256" key="6">
    <source>
        <dbReference type="ARBA" id="ARBA00023136"/>
    </source>
</evidence>
<keyword evidence="6 7" id="KW-0472">Membrane</keyword>
<dbReference type="PIRSF" id="PIRSF006066">
    <property type="entry name" value="HI0050"/>
    <property type="match status" value="1"/>
</dbReference>
<feature type="transmembrane region" description="Helical" evidence="7">
    <location>
        <begin position="361"/>
        <end position="383"/>
    </location>
</feature>
<dbReference type="Proteomes" id="UP000564573">
    <property type="component" value="Unassembled WGS sequence"/>
</dbReference>
<evidence type="ECO:0000256" key="1">
    <source>
        <dbReference type="ARBA" id="ARBA00004429"/>
    </source>
</evidence>
<dbReference type="InterPro" id="IPR004681">
    <property type="entry name" value="TRAP_DctM"/>
</dbReference>
<dbReference type="NCBIfam" id="TIGR00786">
    <property type="entry name" value="dctM"/>
    <property type="match status" value="1"/>
</dbReference>
<evidence type="ECO:0000259" key="8">
    <source>
        <dbReference type="Pfam" id="PF06808"/>
    </source>
</evidence>
<feature type="transmembrane region" description="Helical" evidence="7">
    <location>
        <begin position="141"/>
        <end position="164"/>
    </location>
</feature>
<feature type="transmembrane region" description="Helical" evidence="7">
    <location>
        <begin position="274"/>
        <end position="295"/>
    </location>
</feature>
<feature type="transmembrane region" description="Helical" evidence="7">
    <location>
        <begin position="336"/>
        <end position="355"/>
    </location>
</feature>
<proteinExistence type="predicted"/>
<feature type="transmembrane region" description="Helical" evidence="7">
    <location>
        <begin position="60"/>
        <end position="77"/>
    </location>
</feature>
<feature type="domain" description="TRAP C4-dicarboxylate transport system permease DctM subunit" evidence="8">
    <location>
        <begin position="7"/>
        <end position="419"/>
    </location>
</feature>
<keyword evidence="3" id="KW-0997">Cell inner membrane</keyword>
<dbReference type="GO" id="GO:0005886">
    <property type="term" value="C:plasma membrane"/>
    <property type="evidence" value="ECO:0007669"/>
    <property type="project" value="UniProtKB-SubCell"/>
</dbReference>
<dbReference type="Pfam" id="PF06808">
    <property type="entry name" value="DctM"/>
    <property type="match status" value="1"/>
</dbReference>
<protein>
    <submittedName>
        <fullName evidence="9">Tripartite ATP-independent transporter DctM subunit</fullName>
    </submittedName>
</protein>
<feature type="transmembrane region" description="Helical" evidence="7">
    <location>
        <begin position="395"/>
        <end position="416"/>
    </location>
</feature>
<evidence type="ECO:0000256" key="4">
    <source>
        <dbReference type="ARBA" id="ARBA00022692"/>
    </source>
</evidence>
<feature type="transmembrane region" description="Helical" evidence="7">
    <location>
        <begin position="97"/>
        <end position="120"/>
    </location>
</feature>
<keyword evidence="10" id="KW-1185">Reference proteome</keyword>
<evidence type="ECO:0000313" key="10">
    <source>
        <dbReference type="Proteomes" id="UP000564573"/>
    </source>
</evidence>
<comment type="subcellular location">
    <subcellularLocation>
        <location evidence="1">Cell inner membrane</location>
        <topology evidence="1">Multi-pass membrane protein</topology>
    </subcellularLocation>
</comment>
<dbReference type="AlphaFoldDB" id="A0A839XEM1"/>
<dbReference type="PANTHER" id="PTHR33362:SF5">
    <property type="entry name" value="C4-DICARBOXYLATE TRAP TRANSPORTER LARGE PERMEASE PROTEIN DCTM"/>
    <property type="match status" value="1"/>
</dbReference>
<evidence type="ECO:0000256" key="2">
    <source>
        <dbReference type="ARBA" id="ARBA00022475"/>
    </source>
</evidence>
<name>A0A839XEM1_9PSEU</name>
<dbReference type="GO" id="GO:0022857">
    <property type="term" value="F:transmembrane transporter activity"/>
    <property type="evidence" value="ECO:0007669"/>
    <property type="project" value="TreeGrafter"/>
</dbReference>
<reference evidence="9 10" key="1">
    <citation type="submission" date="2020-08" db="EMBL/GenBank/DDBJ databases">
        <title>Sequencing the genomes of 1000 actinobacteria strains.</title>
        <authorList>
            <person name="Klenk H.-P."/>
        </authorList>
    </citation>
    <scope>NUCLEOTIDE SEQUENCE [LARGE SCALE GENOMIC DNA]</scope>
    <source>
        <strain evidence="9 10">DSM 45267</strain>
    </source>
</reference>
<dbReference type="RefSeq" id="WP_183778995.1">
    <property type="nucleotide sequence ID" value="NZ_JACIBS010000001.1"/>
</dbReference>
<evidence type="ECO:0000256" key="7">
    <source>
        <dbReference type="SAM" id="Phobius"/>
    </source>
</evidence>
<dbReference type="PANTHER" id="PTHR33362">
    <property type="entry name" value="SIALIC ACID TRAP TRANSPORTER PERMEASE PROTEIN SIAT-RELATED"/>
    <property type="match status" value="1"/>
</dbReference>
<keyword evidence="4 7" id="KW-0812">Transmembrane</keyword>
<feature type="transmembrane region" description="Helical" evidence="7">
    <location>
        <begin position="307"/>
        <end position="329"/>
    </location>
</feature>